<dbReference type="InterPro" id="IPR035994">
    <property type="entry name" value="Nucleoside_phosphorylase_sf"/>
</dbReference>
<evidence type="ECO:0000313" key="4">
    <source>
        <dbReference type="EMBL" id="MCM4082845.1"/>
    </source>
</evidence>
<dbReference type="InterPro" id="IPR045450">
    <property type="entry name" value="VMAP_C"/>
</dbReference>
<keyword evidence="5" id="KW-1185">Reference proteome</keyword>
<dbReference type="Pfam" id="PF19916">
    <property type="entry name" value="VMAP-M0"/>
    <property type="match status" value="1"/>
</dbReference>
<dbReference type="Pfam" id="PF01048">
    <property type="entry name" value="PNP_UDP_1"/>
    <property type="match status" value="1"/>
</dbReference>
<feature type="domain" description="vWA-MoxR associated protein C-terminal" evidence="3">
    <location>
        <begin position="469"/>
        <end position="701"/>
    </location>
</feature>
<dbReference type="Pfam" id="PF20028">
    <property type="entry name" value="VMAP-C"/>
    <property type="match status" value="1"/>
</dbReference>
<proteinExistence type="predicted"/>
<organism evidence="4 5">
    <name type="scientific">Paractinoplanes hotanensis</name>
    <dbReference type="NCBI Taxonomy" id="2906497"/>
    <lineage>
        <taxon>Bacteria</taxon>
        <taxon>Bacillati</taxon>
        <taxon>Actinomycetota</taxon>
        <taxon>Actinomycetes</taxon>
        <taxon>Micromonosporales</taxon>
        <taxon>Micromonosporaceae</taxon>
        <taxon>Paractinoplanes</taxon>
    </lineage>
</organism>
<reference evidence="4 5" key="1">
    <citation type="submission" date="2022-06" db="EMBL/GenBank/DDBJ databases">
        <title>Actinoplanes abujensis sp. nov., isolated from Nigerian arid soil.</title>
        <authorList>
            <person name="Ding P."/>
        </authorList>
    </citation>
    <scope>NUCLEOTIDE SEQUENCE [LARGE SCALE GENOMIC DNA]</scope>
    <source>
        <strain evidence="5">TRM88002</strain>
    </source>
</reference>
<feature type="domain" description="Nucleoside phosphorylase" evidence="1">
    <location>
        <begin position="19"/>
        <end position="285"/>
    </location>
</feature>
<accession>A0ABT0YAJ3</accession>
<comment type="caution">
    <text evidence="4">The sequence shown here is derived from an EMBL/GenBank/DDBJ whole genome shotgun (WGS) entry which is preliminary data.</text>
</comment>
<feature type="domain" description="vWA-MoxR associated protein middle region 0" evidence="2">
    <location>
        <begin position="327"/>
        <end position="435"/>
    </location>
</feature>
<dbReference type="Proteomes" id="UP001523216">
    <property type="component" value="Unassembled WGS sequence"/>
</dbReference>
<dbReference type="InterPro" id="IPR000845">
    <property type="entry name" value="Nucleoside_phosphorylase_d"/>
</dbReference>
<evidence type="ECO:0000259" key="2">
    <source>
        <dbReference type="Pfam" id="PF19916"/>
    </source>
</evidence>
<dbReference type="Gene3D" id="3.40.50.1580">
    <property type="entry name" value="Nucleoside phosphorylase domain"/>
    <property type="match status" value="1"/>
</dbReference>
<dbReference type="EMBL" id="JAMQOL010000052">
    <property type="protein sequence ID" value="MCM4082845.1"/>
    <property type="molecule type" value="Genomic_DNA"/>
</dbReference>
<evidence type="ECO:0000259" key="3">
    <source>
        <dbReference type="Pfam" id="PF20028"/>
    </source>
</evidence>
<evidence type="ECO:0008006" key="6">
    <source>
        <dbReference type="Google" id="ProtNLM"/>
    </source>
</evidence>
<sequence length="712" mass="78659">MSKREDVAAPAVQPHEVTFGIMTALPVELGALIEIVDDVRTYKDYDDPNDYRLGRIPSGLPGQFHSVVLLMPPRDGTQLAATCCAHMLRTFPNIQTVIMTGIAGGIPRPRQPGKHVRLGDIVVAHEGIVNYGNVRREDGSARLRGRQGAGLIAPRLLQAMNELRMAAFDGDRRWERWLDPARSAKFPRPRRETDVLYTRGLVTEHPPLPDSDTPEDMPRVHYGVIGSADTLMADEVFRDALADEFPDMFAVEMEGSGVAAGTSLIGKDWFMVRGVADYSERTGKQDTWHRYASYAAAAYVRVLLETAPPVNDTARPQKLSSRPLVGADDQKALDAILRDVPSDLDIEPVWQQTMRSDVAPDAEQSPAEPPNAPAEAFHRLAGRNAGASGLNPAIAFLARLGEVLRLFDADLAHRLDTWITGYTKNAGVGEALRERLRSGSDGGPAGPVAGPALVIEMEVCGIDREEIRVTSRIQDRAGPWHPRPLRVERVRRQQIEDEVSESIARAEQEWARLRTAGEADIEFVLPCGLMNLPVQWYRALRMGVPRPIGVRYPVAVRSQERMRESSVRREWATRWSHLDRDPFDGQVQWGTRYQSPPASLNWWSSGLSGDNRYVVVVLSESPDTELGLRELFAALEAGVPVILWDQRSPHQGAGATDEMRRLASAPPDLPARMRALRVDAAQHDADPHHSGRSVALLWDDPNRVVGAGGEGS</sequence>
<dbReference type="InterPro" id="IPR053137">
    <property type="entry name" value="NLR-like"/>
</dbReference>
<dbReference type="RefSeq" id="WP_251802576.1">
    <property type="nucleotide sequence ID" value="NZ_JAMQOL010000052.1"/>
</dbReference>
<dbReference type="PANTHER" id="PTHR46082">
    <property type="entry name" value="ATP/GTP-BINDING PROTEIN-RELATED"/>
    <property type="match status" value="1"/>
</dbReference>
<dbReference type="InterPro" id="IPR045555">
    <property type="entry name" value="VMAP-M0"/>
</dbReference>
<evidence type="ECO:0000313" key="5">
    <source>
        <dbReference type="Proteomes" id="UP001523216"/>
    </source>
</evidence>
<name>A0ABT0YAJ3_9ACTN</name>
<protein>
    <recommendedName>
        <fullName evidence="6">Nucleoside phosphorylase domain-containing protein</fullName>
    </recommendedName>
</protein>
<evidence type="ECO:0000259" key="1">
    <source>
        <dbReference type="Pfam" id="PF01048"/>
    </source>
</evidence>
<dbReference type="SUPFAM" id="SSF53167">
    <property type="entry name" value="Purine and uridine phosphorylases"/>
    <property type="match status" value="1"/>
</dbReference>
<dbReference type="PANTHER" id="PTHR46082:SF11">
    <property type="entry name" value="AAA+ ATPASE DOMAIN-CONTAINING PROTEIN-RELATED"/>
    <property type="match status" value="1"/>
</dbReference>
<gene>
    <name evidence="4" type="ORF">LXN57_35335</name>
</gene>